<dbReference type="OrthoDB" id="391549at2"/>
<dbReference type="Proteomes" id="UP000067476">
    <property type="component" value="Chromosome"/>
</dbReference>
<evidence type="ECO:0000313" key="3">
    <source>
        <dbReference type="Proteomes" id="UP000067476"/>
    </source>
</evidence>
<evidence type="ECO:0000313" key="2">
    <source>
        <dbReference type="EMBL" id="AKX34183.1"/>
    </source>
</evidence>
<proteinExistence type="predicted"/>
<evidence type="ECO:0000256" key="1">
    <source>
        <dbReference type="SAM" id="Phobius"/>
    </source>
</evidence>
<dbReference type="STRING" id="216942.SLITO_v1c05390"/>
<protein>
    <submittedName>
        <fullName evidence="2">ABC transporter permease</fullName>
    </submittedName>
</protein>
<gene>
    <name evidence="2" type="ORF">SLITO_v1c05390</name>
</gene>
<keyword evidence="1" id="KW-0472">Membrane</keyword>
<keyword evidence="3" id="KW-1185">Reference proteome</keyword>
<dbReference type="EMBL" id="CP012357">
    <property type="protein sequence ID" value="AKX34183.1"/>
    <property type="molecule type" value="Genomic_DNA"/>
</dbReference>
<organism evidence="2 3">
    <name type="scientific">Spiroplasma litorale</name>
    <dbReference type="NCBI Taxonomy" id="216942"/>
    <lineage>
        <taxon>Bacteria</taxon>
        <taxon>Bacillati</taxon>
        <taxon>Mycoplasmatota</taxon>
        <taxon>Mollicutes</taxon>
        <taxon>Entomoplasmatales</taxon>
        <taxon>Spiroplasmataceae</taxon>
        <taxon>Spiroplasma</taxon>
    </lineage>
</organism>
<dbReference type="RefSeq" id="WP_075058279.1">
    <property type="nucleotide sequence ID" value="NZ_CP012357.1"/>
</dbReference>
<keyword evidence="1" id="KW-0812">Transmembrane</keyword>
<feature type="transmembrane region" description="Helical" evidence="1">
    <location>
        <begin position="58"/>
        <end position="81"/>
    </location>
</feature>
<feature type="transmembrane region" description="Helical" evidence="1">
    <location>
        <begin position="572"/>
        <end position="591"/>
    </location>
</feature>
<feature type="transmembrane region" description="Helical" evidence="1">
    <location>
        <begin position="148"/>
        <end position="169"/>
    </location>
</feature>
<feature type="transmembrane region" description="Helical" evidence="1">
    <location>
        <begin position="25"/>
        <end position="46"/>
    </location>
</feature>
<dbReference type="KEGG" id="sll:SLITO_v1c05390"/>
<reference evidence="2 3" key="1">
    <citation type="journal article" date="2015" name="Genome Announc.">
        <title>Complete Genome Sequence of Spiroplasma litorale TN-1T (DSM 21781), a Bacterium Isolated from a Green-Eyed Horsefly (Tabanus nigrovittatus).</title>
        <authorList>
            <person name="Lo W.S."/>
            <person name="Lai Y.C."/>
            <person name="Lien Y.W."/>
            <person name="Wang T.H."/>
            <person name="Kuo C.H."/>
        </authorList>
    </citation>
    <scope>NUCLEOTIDE SEQUENCE [LARGE SCALE GENOMIC DNA]</scope>
    <source>
        <strain evidence="2 3">TN-1</strain>
    </source>
</reference>
<feature type="transmembrane region" description="Helical" evidence="1">
    <location>
        <begin position="176"/>
        <end position="193"/>
    </location>
</feature>
<sequence length="599" mass="71051">MKEINLKTRDILKFSFRILFTEKTYIIFFTIINIFSILVAIVFANTSIGKIKNQIFDFYVIIFINVFLFLLILRVINFFFIRKSEDKTIFIILSNTVSRMKFFLCEYLTILIIISFSVVLSFLSFNIIYLISNDFEITNFVIRKTSVFLGFTLILTICLINFIIFLIFFAGAQPTLIISTILMSLSFIANIPAKLIETKTSNINFTFNDPKNNTPFALSSNDVYDSINFQNILKYENIKYKNLSKAINNYFTNYQENEDFTDLDTFKNSNKYRYTSFWNNYLNVINNKQKNYKFNGILSSLNSSAKAKNWKENDPVSIEFTLESYFKDENEIKDMINSNELDSEKKLILQDLLDLTNQFKTYFIDFKKEKSDLFSDFIFFYEPKTIKNKIGVVDEEKEINFIKNENLNQSLPFTKIDLNNIFQWAVKKISASKDSFQLWDNDHKLEKYFDEYFSFPIMFSARVVEEYFIHYTVNYYNSVYSRIVQNDEFKKYQNNMSTINILNSINPFYDTWSFYTKYSGFYFDDIWFNIDTSSSISLIEQENLFLPYVRFNLNLDNKNIKKDTYDEYLDPAILISIILVVAICLYILSIYKFTKVDVN</sequence>
<accession>A0A0K1W1X7</accession>
<dbReference type="PATRIC" id="fig|216942.3.peg.542"/>
<feature type="transmembrane region" description="Helical" evidence="1">
    <location>
        <begin position="102"/>
        <end position="128"/>
    </location>
</feature>
<name>A0A0K1W1X7_9MOLU</name>
<dbReference type="AlphaFoldDB" id="A0A0K1W1X7"/>
<keyword evidence="1" id="KW-1133">Transmembrane helix</keyword>